<evidence type="ECO:0000313" key="3">
    <source>
        <dbReference type="EMBL" id="MBB5346408.1"/>
    </source>
</evidence>
<name>A0A840UUI6_9BACT</name>
<dbReference type="InterPro" id="IPR029149">
    <property type="entry name" value="Creatin/AminoP/Spt16_N"/>
</dbReference>
<evidence type="ECO:0000259" key="2">
    <source>
        <dbReference type="Pfam" id="PF01321"/>
    </source>
</evidence>
<dbReference type="PANTHER" id="PTHR46112">
    <property type="entry name" value="AMINOPEPTIDASE"/>
    <property type="match status" value="1"/>
</dbReference>
<dbReference type="PANTHER" id="PTHR46112:SF2">
    <property type="entry name" value="XAA-PRO AMINOPEPTIDASE P-RELATED"/>
    <property type="match status" value="1"/>
</dbReference>
<organism evidence="3 4">
    <name type="scientific">Desulfoprunum benzoelyticum</name>
    <dbReference type="NCBI Taxonomy" id="1506996"/>
    <lineage>
        <taxon>Bacteria</taxon>
        <taxon>Pseudomonadati</taxon>
        <taxon>Thermodesulfobacteriota</taxon>
        <taxon>Desulfobulbia</taxon>
        <taxon>Desulfobulbales</taxon>
        <taxon>Desulfobulbaceae</taxon>
        <taxon>Desulfoprunum</taxon>
    </lineage>
</organism>
<protein>
    <submittedName>
        <fullName evidence="3">Xaa-Pro aminopeptidase</fullName>
    </submittedName>
</protein>
<dbReference type="SUPFAM" id="SSF55920">
    <property type="entry name" value="Creatinase/aminopeptidase"/>
    <property type="match status" value="1"/>
</dbReference>
<evidence type="ECO:0000313" key="4">
    <source>
        <dbReference type="Proteomes" id="UP000539642"/>
    </source>
</evidence>
<dbReference type="InterPro" id="IPR036005">
    <property type="entry name" value="Creatinase/aminopeptidase-like"/>
</dbReference>
<dbReference type="Pfam" id="PF00557">
    <property type="entry name" value="Peptidase_M24"/>
    <property type="match status" value="1"/>
</dbReference>
<reference evidence="3 4" key="1">
    <citation type="submission" date="2020-08" db="EMBL/GenBank/DDBJ databases">
        <title>Genomic Encyclopedia of Type Strains, Phase IV (KMG-IV): sequencing the most valuable type-strain genomes for metagenomic binning, comparative biology and taxonomic classification.</title>
        <authorList>
            <person name="Goeker M."/>
        </authorList>
    </citation>
    <scope>NUCLEOTIDE SEQUENCE [LARGE SCALE GENOMIC DNA]</scope>
    <source>
        <strain evidence="3 4">DSM 28570</strain>
    </source>
</reference>
<dbReference type="InterPro" id="IPR050659">
    <property type="entry name" value="Peptidase_M24B"/>
</dbReference>
<feature type="domain" description="Creatinase N-terminal" evidence="2">
    <location>
        <begin position="16"/>
        <end position="141"/>
    </location>
</feature>
<proteinExistence type="predicted"/>
<sequence length="401" mass="43752">MDSYEQITPAVELQDRVTAFQESLRQDGVDGALIVQKTDLFYFAATAQQGWLYVPAAGAPILMIFKEFERAQAESTLEDIVSLGSPKKIPDIIRERGHQLPARLGMELDVLPVNLYRQFDSIFTDSTIVDVSTAIRLIRAVKSPYEIQLLRNAAACSDAVAGKVPELLREGRTEIELAGELEAYARSLGHQGIVRMRLWGSELFYGHLMAGPAAAVPSYLASPTGGAGVNPMIGQGPGFRKIQKNEPVLVDYVFALNGYLSDHSRIFAIGALPDELMRAHAAMLEIQEEVKRFAVPGAISGEIYEQMVASAEEKGYGEWFMGAGERRIRFTGHGVGLELDEFPFLAKGQQLPLTEGMIIALEPKVILPGKGVVGIENTHLVTASGLEPLTKMEDEIVILAG</sequence>
<dbReference type="SUPFAM" id="SSF53092">
    <property type="entry name" value="Creatinase/prolidase N-terminal domain"/>
    <property type="match status" value="1"/>
</dbReference>
<keyword evidence="4" id="KW-1185">Reference proteome</keyword>
<dbReference type="Proteomes" id="UP000539642">
    <property type="component" value="Unassembled WGS sequence"/>
</dbReference>
<dbReference type="Gene3D" id="3.90.230.10">
    <property type="entry name" value="Creatinase/methionine aminopeptidase superfamily"/>
    <property type="match status" value="1"/>
</dbReference>
<dbReference type="Pfam" id="PF01321">
    <property type="entry name" value="Creatinase_N"/>
    <property type="match status" value="1"/>
</dbReference>
<keyword evidence="3" id="KW-0645">Protease</keyword>
<keyword evidence="3" id="KW-0378">Hydrolase</keyword>
<keyword evidence="3" id="KW-0031">Aminopeptidase</keyword>
<dbReference type="InterPro" id="IPR000587">
    <property type="entry name" value="Creatinase_N"/>
</dbReference>
<gene>
    <name evidence="3" type="ORF">HNQ81_000115</name>
</gene>
<dbReference type="InterPro" id="IPR000994">
    <property type="entry name" value="Pept_M24"/>
</dbReference>
<evidence type="ECO:0000259" key="1">
    <source>
        <dbReference type="Pfam" id="PF00557"/>
    </source>
</evidence>
<dbReference type="AlphaFoldDB" id="A0A840UUI6"/>
<accession>A0A840UUI6</accession>
<dbReference type="GO" id="GO:0004177">
    <property type="term" value="F:aminopeptidase activity"/>
    <property type="evidence" value="ECO:0007669"/>
    <property type="project" value="UniProtKB-KW"/>
</dbReference>
<feature type="domain" description="Peptidase M24" evidence="1">
    <location>
        <begin position="149"/>
        <end position="383"/>
    </location>
</feature>
<comment type="caution">
    <text evidence="3">The sequence shown here is derived from an EMBL/GenBank/DDBJ whole genome shotgun (WGS) entry which is preliminary data.</text>
</comment>
<dbReference type="Gene3D" id="3.40.350.10">
    <property type="entry name" value="Creatinase/prolidase N-terminal domain"/>
    <property type="match status" value="1"/>
</dbReference>
<dbReference type="EMBL" id="JACHEO010000001">
    <property type="protein sequence ID" value="MBB5346408.1"/>
    <property type="molecule type" value="Genomic_DNA"/>
</dbReference>
<dbReference type="RefSeq" id="WP_183347239.1">
    <property type="nucleotide sequence ID" value="NZ_JACHEO010000001.1"/>
</dbReference>